<dbReference type="InterPro" id="IPR035472">
    <property type="entry name" value="RpiR-like_SIS"/>
</dbReference>
<dbReference type="Pfam" id="PF01380">
    <property type="entry name" value="SIS"/>
    <property type="match status" value="1"/>
</dbReference>
<dbReference type="PROSITE" id="PS51464">
    <property type="entry name" value="SIS"/>
    <property type="match status" value="1"/>
</dbReference>
<reference evidence="6 7" key="1">
    <citation type="submission" date="2024-03" db="EMBL/GenBank/DDBJ databases">
        <title>Mouse gut bacterial collection (mGBC) of GemPharmatech.</title>
        <authorList>
            <person name="He Y."/>
            <person name="Dong L."/>
            <person name="Wu D."/>
            <person name="Gao X."/>
            <person name="Lin Z."/>
        </authorList>
    </citation>
    <scope>NUCLEOTIDE SEQUENCE [LARGE SCALE GENOMIC DNA]</scope>
    <source>
        <strain evidence="6 7">20-218</strain>
    </source>
</reference>
<organism evidence="6 7">
    <name type="scientific">Lactococcus muris</name>
    <dbReference type="NCBI Taxonomy" id="2941330"/>
    <lineage>
        <taxon>Bacteria</taxon>
        <taxon>Bacillati</taxon>
        <taxon>Bacillota</taxon>
        <taxon>Bacilli</taxon>
        <taxon>Lactobacillales</taxon>
        <taxon>Streptococcaceae</taxon>
        <taxon>Lactococcus</taxon>
    </lineage>
</organism>
<evidence type="ECO:0000256" key="3">
    <source>
        <dbReference type="ARBA" id="ARBA00023163"/>
    </source>
</evidence>
<dbReference type="InterPro" id="IPR001347">
    <property type="entry name" value="SIS_dom"/>
</dbReference>
<evidence type="ECO:0000259" key="4">
    <source>
        <dbReference type="PROSITE" id="PS51071"/>
    </source>
</evidence>
<dbReference type="PANTHER" id="PTHR30514">
    <property type="entry name" value="GLUCOKINASE"/>
    <property type="match status" value="1"/>
</dbReference>
<dbReference type="SUPFAM" id="SSF53697">
    <property type="entry name" value="SIS domain"/>
    <property type="match status" value="1"/>
</dbReference>
<feature type="domain" description="HTH rpiR-type" evidence="4">
    <location>
        <begin position="1"/>
        <end position="67"/>
    </location>
</feature>
<dbReference type="SUPFAM" id="SSF46689">
    <property type="entry name" value="Homeodomain-like"/>
    <property type="match status" value="1"/>
</dbReference>
<evidence type="ECO:0000313" key="7">
    <source>
        <dbReference type="Proteomes" id="UP001565242"/>
    </source>
</evidence>
<dbReference type="Pfam" id="PF01418">
    <property type="entry name" value="HTH_6"/>
    <property type="match status" value="1"/>
</dbReference>
<dbReference type="InterPro" id="IPR047640">
    <property type="entry name" value="RpiR-like"/>
</dbReference>
<dbReference type="InterPro" id="IPR036388">
    <property type="entry name" value="WH-like_DNA-bd_sf"/>
</dbReference>
<evidence type="ECO:0000256" key="2">
    <source>
        <dbReference type="ARBA" id="ARBA00023125"/>
    </source>
</evidence>
<evidence type="ECO:0000259" key="5">
    <source>
        <dbReference type="PROSITE" id="PS51464"/>
    </source>
</evidence>
<dbReference type="InterPro" id="IPR000281">
    <property type="entry name" value="HTH_RpiR"/>
</dbReference>
<evidence type="ECO:0000256" key="1">
    <source>
        <dbReference type="ARBA" id="ARBA00023015"/>
    </source>
</evidence>
<dbReference type="Gene3D" id="1.10.10.10">
    <property type="entry name" value="Winged helix-like DNA-binding domain superfamily/Winged helix DNA-binding domain"/>
    <property type="match status" value="1"/>
</dbReference>
<name>A0ABV4D927_9LACT</name>
<dbReference type="Proteomes" id="UP001565242">
    <property type="component" value="Unassembled WGS sequence"/>
</dbReference>
<dbReference type="PROSITE" id="PS51071">
    <property type="entry name" value="HTH_RPIR"/>
    <property type="match status" value="1"/>
</dbReference>
<keyword evidence="2" id="KW-0238">DNA-binding</keyword>
<sequence>MEKLSDTEIYTWEFLEENKSKVQLMSITQIAEEAHVSTATIVRTLKKRGFDGFADFKNFLKRNKNGSNDEENKILGLSDEANQYIFKNLVEVSRTIGLLNPAQLEAISKALVEANMIMTVARGASEAVADDMIHRFQTLGKNAISRYYDDMEMYAEKLTQADLMLIVSSTGEEKIIISAAKKAKKKGAKVVVFTSNHRSQLARISDYHLLAYQSKLEKEELYGDAGSILSLEVVCRIVVDMFTIYRAQGTIRQKESSL</sequence>
<keyword evidence="7" id="KW-1185">Reference proteome</keyword>
<gene>
    <name evidence="6" type="ORF">AALM99_07405</name>
</gene>
<dbReference type="CDD" id="cd05013">
    <property type="entry name" value="SIS_RpiR"/>
    <property type="match status" value="1"/>
</dbReference>
<feature type="domain" description="SIS" evidence="5">
    <location>
        <begin position="107"/>
        <end position="244"/>
    </location>
</feature>
<dbReference type="Gene3D" id="3.40.50.10490">
    <property type="entry name" value="Glucose-6-phosphate isomerase like protein, domain 1"/>
    <property type="match status" value="1"/>
</dbReference>
<accession>A0ABV4D927</accession>
<dbReference type="EMBL" id="JBCLSQ010000016">
    <property type="protein sequence ID" value="MEY8538265.1"/>
    <property type="molecule type" value="Genomic_DNA"/>
</dbReference>
<dbReference type="InterPro" id="IPR009057">
    <property type="entry name" value="Homeodomain-like_sf"/>
</dbReference>
<protein>
    <submittedName>
        <fullName evidence="6">MurR/RpiR family transcriptional regulator</fullName>
    </submittedName>
</protein>
<proteinExistence type="predicted"/>
<dbReference type="PANTHER" id="PTHR30514:SF21">
    <property type="entry name" value="RPIR-FAMILY TRANSCRIPTIONAL REGULATOR"/>
    <property type="match status" value="1"/>
</dbReference>
<keyword evidence="1" id="KW-0805">Transcription regulation</keyword>
<evidence type="ECO:0000313" key="6">
    <source>
        <dbReference type="EMBL" id="MEY8538265.1"/>
    </source>
</evidence>
<comment type="caution">
    <text evidence="6">The sequence shown here is derived from an EMBL/GenBank/DDBJ whole genome shotgun (WGS) entry which is preliminary data.</text>
</comment>
<dbReference type="InterPro" id="IPR046348">
    <property type="entry name" value="SIS_dom_sf"/>
</dbReference>
<keyword evidence="3" id="KW-0804">Transcription</keyword>
<dbReference type="RefSeq" id="WP_251421809.1">
    <property type="nucleotide sequence ID" value="NZ_BAAFQO010000015.1"/>
</dbReference>